<evidence type="ECO:0000259" key="7">
    <source>
        <dbReference type="Pfam" id="PF14322"/>
    </source>
</evidence>
<name>A0A918PSF1_9BACT</name>
<proteinExistence type="inferred from homology"/>
<evidence type="ECO:0000313" key="9">
    <source>
        <dbReference type="Proteomes" id="UP000619457"/>
    </source>
</evidence>
<evidence type="ECO:0000313" key="8">
    <source>
        <dbReference type="EMBL" id="GGZ21741.1"/>
    </source>
</evidence>
<dbReference type="Pfam" id="PF07980">
    <property type="entry name" value="SusD_RagB"/>
    <property type="match status" value="1"/>
</dbReference>
<dbReference type="GO" id="GO:0009279">
    <property type="term" value="C:cell outer membrane"/>
    <property type="evidence" value="ECO:0007669"/>
    <property type="project" value="UniProtKB-SubCell"/>
</dbReference>
<dbReference type="Proteomes" id="UP000619457">
    <property type="component" value="Unassembled WGS sequence"/>
</dbReference>
<reference evidence="8" key="2">
    <citation type="submission" date="2020-09" db="EMBL/GenBank/DDBJ databases">
        <authorList>
            <person name="Sun Q."/>
            <person name="Kim S."/>
        </authorList>
    </citation>
    <scope>NUCLEOTIDE SEQUENCE</scope>
    <source>
        <strain evidence="8">KCTC 12368</strain>
    </source>
</reference>
<dbReference type="AlphaFoldDB" id="A0A918PSF1"/>
<keyword evidence="5" id="KW-0998">Cell outer membrane</keyword>
<comment type="caution">
    <text evidence="8">The sequence shown here is derived from an EMBL/GenBank/DDBJ whole genome shotgun (WGS) entry which is preliminary data.</text>
</comment>
<dbReference type="EMBL" id="BMWX01000002">
    <property type="protein sequence ID" value="GGZ21741.1"/>
    <property type="molecule type" value="Genomic_DNA"/>
</dbReference>
<evidence type="ECO:0000256" key="2">
    <source>
        <dbReference type="ARBA" id="ARBA00006275"/>
    </source>
</evidence>
<evidence type="ECO:0000259" key="6">
    <source>
        <dbReference type="Pfam" id="PF07980"/>
    </source>
</evidence>
<reference evidence="8" key="1">
    <citation type="journal article" date="2014" name="Int. J. Syst. Evol. Microbiol.">
        <title>Complete genome sequence of Corynebacterium casei LMG S-19264T (=DSM 44701T), isolated from a smear-ripened cheese.</title>
        <authorList>
            <consortium name="US DOE Joint Genome Institute (JGI-PGF)"/>
            <person name="Walter F."/>
            <person name="Albersmeier A."/>
            <person name="Kalinowski J."/>
            <person name="Ruckert C."/>
        </authorList>
    </citation>
    <scope>NUCLEOTIDE SEQUENCE</scope>
    <source>
        <strain evidence="8">KCTC 12368</strain>
    </source>
</reference>
<organism evidence="8 9">
    <name type="scientific">Echinicola pacifica</name>
    <dbReference type="NCBI Taxonomy" id="346377"/>
    <lineage>
        <taxon>Bacteria</taxon>
        <taxon>Pseudomonadati</taxon>
        <taxon>Bacteroidota</taxon>
        <taxon>Cytophagia</taxon>
        <taxon>Cytophagales</taxon>
        <taxon>Cyclobacteriaceae</taxon>
        <taxon>Echinicola</taxon>
    </lineage>
</organism>
<comment type="similarity">
    <text evidence="2">Belongs to the SusD family.</text>
</comment>
<protein>
    <submittedName>
        <fullName evidence="8">Membrane protein</fullName>
    </submittedName>
</protein>
<evidence type="ECO:0000256" key="1">
    <source>
        <dbReference type="ARBA" id="ARBA00004442"/>
    </source>
</evidence>
<dbReference type="InterPro" id="IPR011990">
    <property type="entry name" value="TPR-like_helical_dom_sf"/>
</dbReference>
<sequence>MIHYQKTILMKKLKHTYIMVICLLCLACNQEFLDKNPNDALSADSFWSNEYDAIAGLTAIYDALETGNESLGWATLGLFDLFTPLGNSRNGVYRQIAEGVHNPDNRIVNELWENMYKGVVRSNDFLVHIDEIPFEGENGEERKNIMIGEARFLRAMYYYLLVEVYGDVPLFITVPTAQDADAYRAPVSEVVELMKEDLLFAVDHLPVPGQEQTGRATKGAALALRMKIGLFEKDWAAAATAAEQIMSMGYSLVPNYEDVISTTNENNEEVIFDVEHIFRNESESGGNFEKMYAFRSASADGWSWMQPTSWYVDQFERIIQNPVEGVDYINEDPDRIPDDVYAYFEGRDPRLDHTILRPGSHFKDKLDDDILYPHDFQAVNHSQVGMHMRKYVIPGAETSQSRDSPLDYIIFRYADVLLNYLEAVAMRDGGAETVSQAILDQTINSIRSRASEDLPLYTAGAITMADIYRERMVELSMEGWSFFDMRRNSMIEINEGFGVYGLTVDAGNTVDFNPNIINQVRIFDPAMHYLWPIPTSELERGKNLTQNPGYPE</sequence>
<gene>
    <name evidence="8" type="ORF">GCM10007049_13120</name>
</gene>
<dbReference type="Gene3D" id="1.25.40.390">
    <property type="match status" value="1"/>
</dbReference>
<dbReference type="Pfam" id="PF14322">
    <property type="entry name" value="SusD-like_3"/>
    <property type="match status" value="1"/>
</dbReference>
<feature type="domain" description="RagB/SusD" evidence="6">
    <location>
        <begin position="269"/>
        <end position="550"/>
    </location>
</feature>
<evidence type="ECO:0000256" key="4">
    <source>
        <dbReference type="ARBA" id="ARBA00023136"/>
    </source>
</evidence>
<feature type="domain" description="SusD-like N-terminal" evidence="7">
    <location>
        <begin position="31"/>
        <end position="228"/>
    </location>
</feature>
<keyword evidence="9" id="KW-1185">Reference proteome</keyword>
<evidence type="ECO:0000256" key="3">
    <source>
        <dbReference type="ARBA" id="ARBA00022729"/>
    </source>
</evidence>
<comment type="subcellular location">
    <subcellularLocation>
        <location evidence="1">Cell outer membrane</location>
    </subcellularLocation>
</comment>
<keyword evidence="3" id="KW-0732">Signal</keyword>
<dbReference type="InterPro" id="IPR012944">
    <property type="entry name" value="SusD_RagB_dom"/>
</dbReference>
<accession>A0A918PSF1</accession>
<keyword evidence="4" id="KW-0472">Membrane</keyword>
<evidence type="ECO:0000256" key="5">
    <source>
        <dbReference type="ARBA" id="ARBA00023237"/>
    </source>
</evidence>
<dbReference type="InterPro" id="IPR033985">
    <property type="entry name" value="SusD-like_N"/>
</dbReference>
<dbReference type="SUPFAM" id="SSF48452">
    <property type="entry name" value="TPR-like"/>
    <property type="match status" value="1"/>
</dbReference>